<proteinExistence type="predicted"/>
<dbReference type="Gene3D" id="3.40.50.300">
    <property type="entry name" value="P-loop containing nucleotide triphosphate hydrolases"/>
    <property type="match status" value="1"/>
</dbReference>
<dbReference type="EMBL" id="CP098809">
    <property type="protein sequence ID" value="USJ27628.1"/>
    <property type="molecule type" value="Genomic_DNA"/>
</dbReference>
<keyword evidence="1" id="KW-0614">Plasmid</keyword>
<dbReference type="AlphaFoldDB" id="A0A9Q8YEV4"/>
<name>A0A9Q8YEV4_ENSAD</name>
<organism evidence="1 2">
    <name type="scientific">Ensifer adhaerens</name>
    <name type="common">Sinorhizobium morelense</name>
    <dbReference type="NCBI Taxonomy" id="106592"/>
    <lineage>
        <taxon>Bacteria</taxon>
        <taxon>Pseudomonadati</taxon>
        <taxon>Pseudomonadota</taxon>
        <taxon>Alphaproteobacteria</taxon>
        <taxon>Hyphomicrobiales</taxon>
        <taxon>Rhizobiaceae</taxon>
        <taxon>Sinorhizobium/Ensifer group</taxon>
        <taxon>Ensifer</taxon>
    </lineage>
</organism>
<geneLocation type="plasmid" evidence="1 2">
    <name>pB</name>
</geneLocation>
<protein>
    <submittedName>
        <fullName evidence="1">AAA family ATPase</fullName>
    </submittedName>
</protein>
<gene>
    <name evidence="1" type="ORF">NE863_27290</name>
</gene>
<evidence type="ECO:0000313" key="1">
    <source>
        <dbReference type="EMBL" id="USJ27628.1"/>
    </source>
</evidence>
<dbReference type="Pfam" id="PF13207">
    <property type="entry name" value="AAA_17"/>
    <property type="match status" value="1"/>
</dbReference>
<dbReference type="SUPFAM" id="SSF52540">
    <property type="entry name" value="P-loop containing nucleoside triphosphate hydrolases"/>
    <property type="match status" value="1"/>
</dbReference>
<reference evidence="1" key="1">
    <citation type="submission" date="2022-06" db="EMBL/GenBank/DDBJ databases">
        <title>Physiological and biochemical characterization and genomic elucidation of a strain of the genus Ensifer adhaerens M8 that combines arsenic oxidation and chromium reduction.</title>
        <authorList>
            <person name="Li X."/>
            <person name="Yu c."/>
        </authorList>
    </citation>
    <scope>NUCLEOTIDE SEQUENCE</scope>
    <source>
        <strain evidence="1">M8</strain>
        <plasmid evidence="1">pB</plasmid>
    </source>
</reference>
<dbReference type="Proteomes" id="UP001055460">
    <property type="component" value="Plasmid pB"/>
</dbReference>
<dbReference type="InterPro" id="IPR027417">
    <property type="entry name" value="P-loop_NTPase"/>
</dbReference>
<dbReference type="RefSeq" id="WP_252161184.1">
    <property type="nucleotide sequence ID" value="NZ_CP098809.1"/>
</dbReference>
<evidence type="ECO:0000313" key="2">
    <source>
        <dbReference type="Proteomes" id="UP001055460"/>
    </source>
</evidence>
<sequence>MNTILIFGISGVGKSWLCRQAAEVLPVRHVSGSQLIQAEKERATSQMVSTDALRTDRVVDNQWLLLEGFRNYRLQDSRSILFDGHNVIDTDNGLVEIPYEVISGLEPAAVVMVIDSPDTIVMRRASDPSRARPLRSVEALSTYQNLCLELAERHASALSVPTTAIKSGDVNSFISFVGPLV</sequence>
<accession>A0A9Q8YEV4</accession>